<evidence type="ECO:0008006" key="10">
    <source>
        <dbReference type="Google" id="ProtNLM"/>
    </source>
</evidence>
<organism evidence="8 9">
    <name type="scientific">Peptacetobacter hiranonis (strain DSM 13275 / JCM 10541 / KCTC 15199 / TO-931)</name>
    <name type="common">Clostridium hiranonis</name>
    <dbReference type="NCBI Taxonomy" id="500633"/>
    <lineage>
        <taxon>Bacteria</taxon>
        <taxon>Bacillati</taxon>
        <taxon>Bacillota</taxon>
        <taxon>Clostridia</taxon>
        <taxon>Peptostreptococcales</taxon>
        <taxon>Peptostreptococcaceae</taxon>
        <taxon>Peptacetobacter</taxon>
    </lineage>
</organism>
<dbReference type="PANTHER" id="PTHR40043">
    <property type="entry name" value="UPF0719 INNER MEMBRANE PROTEIN YJFL"/>
    <property type="match status" value="1"/>
</dbReference>
<feature type="transmembrane region" description="Helical" evidence="7">
    <location>
        <begin position="119"/>
        <end position="142"/>
    </location>
</feature>
<name>B6FY81_PEPHT</name>
<dbReference type="STRING" id="500633.CLOHIR_00832"/>
<evidence type="ECO:0000313" key="9">
    <source>
        <dbReference type="Proteomes" id="UP000003178"/>
    </source>
</evidence>
<keyword evidence="4 7" id="KW-0812">Transmembrane</keyword>
<feature type="transmembrane region" description="Helical" evidence="7">
    <location>
        <begin position="12"/>
        <end position="34"/>
    </location>
</feature>
<dbReference type="HOGENOM" id="CLU_150599_0_0_9"/>
<comment type="subcellular location">
    <subcellularLocation>
        <location evidence="1">Cell membrane</location>
        <topology evidence="1">Multi-pass membrane protein</topology>
    </subcellularLocation>
</comment>
<dbReference type="InterPro" id="IPR007140">
    <property type="entry name" value="DUF350"/>
</dbReference>
<feature type="transmembrane region" description="Helical" evidence="7">
    <location>
        <begin position="46"/>
        <end position="66"/>
    </location>
</feature>
<dbReference type="Pfam" id="PF03994">
    <property type="entry name" value="DUF350"/>
    <property type="match status" value="2"/>
</dbReference>
<keyword evidence="6 7" id="KW-0472">Membrane</keyword>
<sequence length="143" mass="15227">MAFLTEITNIAIYSILGIVFMMLGNFLLDLVVPCHFPTEIKKGNQAVGWLSAGSFIAIGLILRTAIMSPSAEAVSETLASGILNTSLYFVLGVAFLMLGYVVVSLFNKRYNLNEEIGNGNVAAGLMMFGIFIGLALVISGVIS</sequence>
<evidence type="ECO:0000256" key="5">
    <source>
        <dbReference type="ARBA" id="ARBA00022989"/>
    </source>
</evidence>
<dbReference type="RefSeq" id="WP_006439744.1">
    <property type="nucleotide sequence ID" value="NZ_DS995356.1"/>
</dbReference>
<reference evidence="8 9" key="1">
    <citation type="submission" date="2008-09" db="EMBL/GenBank/DDBJ databases">
        <authorList>
            <person name="Fulton L."/>
            <person name="Clifton S."/>
            <person name="Fulton B."/>
            <person name="Xu J."/>
            <person name="Minx P."/>
            <person name="Pepin K.H."/>
            <person name="Johnson M."/>
            <person name="Thiruvilangam P."/>
            <person name="Bhonagiri V."/>
            <person name="Nash W.E."/>
            <person name="Mardis E.R."/>
            <person name="Wilson R.K."/>
        </authorList>
    </citation>
    <scope>NUCLEOTIDE SEQUENCE [LARGE SCALE GENOMIC DNA]</scope>
    <source>
        <strain evidence="8 9">DSM 13275</strain>
    </source>
</reference>
<evidence type="ECO:0000256" key="7">
    <source>
        <dbReference type="SAM" id="Phobius"/>
    </source>
</evidence>
<evidence type="ECO:0000256" key="3">
    <source>
        <dbReference type="ARBA" id="ARBA00022475"/>
    </source>
</evidence>
<evidence type="ECO:0000313" key="8">
    <source>
        <dbReference type="EMBL" id="EEA85527.1"/>
    </source>
</evidence>
<evidence type="ECO:0000256" key="1">
    <source>
        <dbReference type="ARBA" id="ARBA00004651"/>
    </source>
</evidence>
<dbReference type="Proteomes" id="UP000003178">
    <property type="component" value="Unassembled WGS sequence"/>
</dbReference>
<evidence type="ECO:0000256" key="6">
    <source>
        <dbReference type="ARBA" id="ARBA00023136"/>
    </source>
</evidence>
<comment type="similarity">
    <text evidence="2">Belongs to the UPF0719 family.</text>
</comment>
<dbReference type="eggNOG" id="COG3766">
    <property type="taxonomic scope" value="Bacteria"/>
</dbReference>
<evidence type="ECO:0000256" key="4">
    <source>
        <dbReference type="ARBA" id="ARBA00022692"/>
    </source>
</evidence>
<proteinExistence type="inferred from homology"/>
<feature type="transmembrane region" description="Helical" evidence="7">
    <location>
        <begin position="86"/>
        <end position="107"/>
    </location>
</feature>
<keyword evidence="5 7" id="KW-1133">Transmembrane helix</keyword>
<reference evidence="8 9" key="2">
    <citation type="submission" date="2008-10" db="EMBL/GenBank/DDBJ databases">
        <title>Draft genome sequence of Clostridium hiranonis (DSM 13275).</title>
        <authorList>
            <person name="Sudarsanam P."/>
            <person name="Ley R."/>
            <person name="Guruge J."/>
            <person name="Turnbaugh P.J."/>
            <person name="Mahowald M."/>
            <person name="Liep D."/>
            <person name="Gordon J."/>
        </authorList>
    </citation>
    <scope>NUCLEOTIDE SEQUENCE [LARGE SCALE GENOMIC DNA]</scope>
    <source>
        <strain evidence="8 9">DSM 13275</strain>
    </source>
</reference>
<accession>B6FY81</accession>
<keyword evidence="3" id="KW-1003">Cell membrane</keyword>
<gene>
    <name evidence="8" type="ORF">CLOHIR_00832</name>
</gene>
<dbReference type="EMBL" id="ABWP01000032">
    <property type="protein sequence ID" value="EEA85527.1"/>
    <property type="molecule type" value="Genomic_DNA"/>
</dbReference>
<keyword evidence="9" id="KW-1185">Reference proteome</keyword>
<dbReference type="GO" id="GO:0005886">
    <property type="term" value="C:plasma membrane"/>
    <property type="evidence" value="ECO:0007669"/>
    <property type="project" value="UniProtKB-SubCell"/>
</dbReference>
<dbReference type="OrthoDB" id="1907375at2"/>
<dbReference type="PANTHER" id="PTHR40043:SF1">
    <property type="entry name" value="UPF0719 INNER MEMBRANE PROTEIN YJFL"/>
    <property type="match status" value="1"/>
</dbReference>
<dbReference type="AlphaFoldDB" id="B6FY81"/>
<comment type="caution">
    <text evidence="8">The sequence shown here is derived from an EMBL/GenBank/DDBJ whole genome shotgun (WGS) entry which is preliminary data.</text>
</comment>
<protein>
    <recommendedName>
        <fullName evidence="10">DUF350 domain-containing protein</fullName>
    </recommendedName>
</protein>
<evidence type="ECO:0000256" key="2">
    <source>
        <dbReference type="ARBA" id="ARBA00005779"/>
    </source>
</evidence>